<evidence type="ECO:0000313" key="5">
    <source>
        <dbReference type="EMBL" id="QDT56128.1"/>
    </source>
</evidence>
<dbReference type="GO" id="GO:0061929">
    <property type="term" value="F:gamma-glutamylaminecyclotransferase activity"/>
    <property type="evidence" value="ECO:0007669"/>
    <property type="project" value="InterPro"/>
</dbReference>
<evidence type="ECO:0000256" key="1">
    <source>
        <dbReference type="ARBA" id="ARBA00008861"/>
    </source>
</evidence>
<reference evidence="5 6" key="1">
    <citation type="submission" date="2019-02" db="EMBL/GenBank/DDBJ databases">
        <title>Deep-cultivation of Planctomycetes and their phenomic and genomic characterization uncovers novel biology.</title>
        <authorList>
            <person name="Wiegand S."/>
            <person name="Jogler M."/>
            <person name="Boedeker C."/>
            <person name="Pinto D."/>
            <person name="Vollmers J."/>
            <person name="Rivas-Marin E."/>
            <person name="Kohn T."/>
            <person name="Peeters S.H."/>
            <person name="Heuer A."/>
            <person name="Rast P."/>
            <person name="Oberbeckmann S."/>
            <person name="Bunk B."/>
            <person name="Jeske O."/>
            <person name="Meyerdierks A."/>
            <person name="Storesund J.E."/>
            <person name="Kallscheuer N."/>
            <person name="Luecker S."/>
            <person name="Lage O.M."/>
            <person name="Pohl T."/>
            <person name="Merkel B.J."/>
            <person name="Hornburger P."/>
            <person name="Mueller R.-W."/>
            <person name="Bruemmer F."/>
            <person name="Labrenz M."/>
            <person name="Spormann A.M."/>
            <person name="Op den Camp H."/>
            <person name="Overmann J."/>
            <person name="Amann R."/>
            <person name="Jetten M.S.M."/>
            <person name="Mascher T."/>
            <person name="Medema M.H."/>
            <person name="Devos D.P."/>
            <person name="Kaster A.-K."/>
            <person name="Ovreas L."/>
            <person name="Rohde M."/>
            <person name="Galperin M.Y."/>
            <person name="Jogler C."/>
        </authorList>
    </citation>
    <scope>NUCLEOTIDE SEQUENCE [LARGE SCALE GENOMIC DNA]</scope>
    <source>
        <strain evidence="5 6">Pan44</strain>
    </source>
</reference>
<evidence type="ECO:0000256" key="3">
    <source>
        <dbReference type="RuleBase" id="RU367036"/>
    </source>
</evidence>
<dbReference type="SUPFAM" id="SSF110857">
    <property type="entry name" value="Gamma-glutamyl cyclotransferase-like"/>
    <property type="match status" value="1"/>
</dbReference>
<dbReference type="KEGG" id="ccos:Pan44_41790"/>
<dbReference type="InterPro" id="IPR039126">
    <property type="entry name" value="GGACT"/>
</dbReference>
<dbReference type="Proteomes" id="UP000315700">
    <property type="component" value="Chromosome"/>
</dbReference>
<dbReference type="PANTHER" id="PTHR12510:SF4">
    <property type="entry name" value="GAMMA-GLUTAMYLAMINECYCLOTRANSFERASE"/>
    <property type="match status" value="1"/>
</dbReference>
<dbReference type="PANTHER" id="PTHR12510">
    <property type="entry name" value="TROPONIN C-AKIN-1 PROTEIN"/>
    <property type="match status" value="1"/>
</dbReference>
<dbReference type="InterPro" id="IPR013024">
    <property type="entry name" value="GGCT-like"/>
</dbReference>
<dbReference type="GO" id="GO:0005829">
    <property type="term" value="C:cytosol"/>
    <property type="evidence" value="ECO:0007669"/>
    <property type="project" value="TreeGrafter"/>
</dbReference>
<dbReference type="InterPro" id="IPR009288">
    <property type="entry name" value="AIG2-like_dom"/>
</dbReference>
<feature type="active site" description="Proton acceptor" evidence="2">
    <location>
        <position position="74"/>
    </location>
</feature>
<keyword evidence="5" id="KW-0808">Transferase</keyword>
<keyword evidence="6" id="KW-1185">Reference proteome</keyword>
<dbReference type="InParanoid" id="A0A517SJ18"/>
<name>A0A517SJ18_9PLAN</name>
<evidence type="ECO:0000313" key="6">
    <source>
        <dbReference type="Proteomes" id="UP000315700"/>
    </source>
</evidence>
<keyword evidence="5" id="KW-0456">Lyase</keyword>
<organism evidence="5 6">
    <name type="scientific">Caulifigura coniformis</name>
    <dbReference type="NCBI Taxonomy" id="2527983"/>
    <lineage>
        <taxon>Bacteria</taxon>
        <taxon>Pseudomonadati</taxon>
        <taxon>Planctomycetota</taxon>
        <taxon>Planctomycetia</taxon>
        <taxon>Planctomycetales</taxon>
        <taxon>Planctomycetaceae</taxon>
        <taxon>Caulifigura</taxon>
    </lineage>
</organism>
<dbReference type="EMBL" id="CP036271">
    <property type="protein sequence ID" value="QDT56128.1"/>
    <property type="molecule type" value="Genomic_DNA"/>
</dbReference>
<dbReference type="AlphaFoldDB" id="A0A517SJ18"/>
<feature type="domain" description="Gamma-glutamylcyclotransferase AIG2-like" evidence="4">
    <location>
        <begin position="4"/>
        <end position="110"/>
    </location>
</feature>
<dbReference type="CDD" id="cd06661">
    <property type="entry name" value="GGCT_like"/>
    <property type="match status" value="1"/>
</dbReference>
<dbReference type="Pfam" id="PF06094">
    <property type="entry name" value="GGACT"/>
    <property type="match status" value="1"/>
</dbReference>
<dbReference type="InterPro" id="IPR036568">
    <property type="entry name" value="GGCT-like_sf"/>
</dbReference>
<protein>
    <recommendedName>
        <fullName evidence="3">Gamma-glutamylcyclotransferase family protein</fullName>
    </recommendedName>
</protein>
<accession>A0A517SJ18</accession>
<sequence length="124" mass="13922">MPLVFVYGTLKRGDCRHRFMAGSRFLGIATTAPGFRLYNLGEYPALVEDNSGGQIEGEVYEVSPAILEVLDEVEGVADSLYVRKRLPLMTPFAESAVEAYLYEGDIRGKRELQRRWDVPLRPPG</sequence>
<evidence type="ECO:0000256" key="2">
    <source>
        <dbReference type="PIRSR" id="PIRSR639126-1"/>
    </source>
</evidence>
<proteinExistence type="inferred from homology"/>
<dbReference type="RefSeq" id="WP_145033071.1">
    <property type="nucleotide sequence ID" value="NZ_CP036271.1"/>
</dbReference>
<gene>
    <name evidence="5" type="primary">btrG</name>
    <name evidence="5" type="ORF">Pan44_41790</name>
</gene>
<evidence type="ECO:0000259" key="4">
    <source>
        <dbReference type="Pfam" id="PF06094"/>
    </source>
</evidence>
<dbReference type="Gene3D" id="3.10.490.10">
    <property type="entry name" value="Gamma-glutamyl cyclotransferase-like"/>
    <property type="match status" value="1"/>
</dbReference>
<dbReference type="OrthoDB" id="8538589at2"/>
<dbReference type="FunCoup" id="A0A517SJ18">
    <property type="interactions" value="1"/>
</dbReference>
<dbReference type="GO" id="GO:0016740">
    <property type="term" value="F:transferase activity"/>
    <property type="evidence" value="ECO:0007669"/>
    <property type="project" value="UniProtKB-KW"/>
</dbReference>
<comment type="similarity">
    <text evidence="1 3">Belongs to the gamma-glutamylcyclotransferase family.</text>
</comment>